<name>A0ABP9RLF1_9ACTN</name>
<evidence type="ECO:0000256" key="10">
    <source>
        <dbReference type="ARBA" id="ARBA00023163"/>
    </source>
</evidence>
<evidence type="ECO:0000256" key="3">
    <source>
        <dbReference type="ARBA" id="ARBA00011738"/>
    </source>
</evidence>
<keyword evidence="6" id="KW-0479">Metal-binding</keyword>
<keyword evidence="4" id="KW-0963">Cytoplasm</keyword>
<evidence type="ECO:0000256" key="5">
    <source>
        <dbReference type="ARBA" id="ARBA00022491"/>
    </source>
</evidence>
<comment type="subcellular location">
    <subcellularLocation>
        <location evidence="1">Cytoplasm</location>
    </subcellularLocation>
</comment>
<dbReference type="InterPro" id="IPR043135">
    <property type="entry name" value="Fur_C"/>
</dbReference>
<dbReference type="Pfam" id="PF01475">
    <property type="entry name" value="FUR"/>
    <property type="match status" value="1"/>
</dbReference>
<dbReference type="Gene3D" id="1.10.10.10">
    <property type="entry name" value="Winged helix-like DNA-binding domain superfamily/Winged helix DNA-binding domain"/>
    <property type="match status" value="1"/>
</dbReference>
<comment type="similarity">
    <text evidence="2">Belongs to the Fur family.</text>
</comment>
<dbReference type="InterPro" id="IPR002481">
    <property type="entry name" value="FUR"/>
</dbReference>
<dbReference type="SUPFAM" id="SSF46785">
    <property type="entry name" value="Winged helix' DNA-binding domain"/>
    <property type="match status" value="1"/>
</dbReference>
<dbReference type="EMBL" id="BAABJQ010000002">
    <property type="protein sequence ID" value="GAA5179401.1"/>
    <property type="molecule type" value="Genomic_DNA"/>
</dbReference>
<comment type="subunit">
    <text evidence="3">Homodimer.</text>
</comment>
<sequence length="161" mass="17437">MGGGQAHVDGDATARVLRAAGLTITVPRRAVFQLLVGRERPVSAGEVFDLLRAGGSRLGITSVYRVLHSFAGAGIVHVFAGEEQRYRICDPWPHAHLVCERCGRVIERPVDTVRQWLAAARQDADFVANVERSDVYGVCGRCRISGQVSEARRTSTVGDAP</sequence>
<evidence type="ECO:0000256" key="9">
    <source>
        <dbReference type="ARBA" id="ARBA00023125"/>
    </source>
</evidence>
<evidence type="ECO:0000256" key="1">
    <source>
        <dbReference type="ARBA" id="ARBA00004496"/>
    </source>
</evidence>
<evidence type="ECO:0000256" key="2">
    <source>
        <dbReference type="ARBA" id="ARBA00007957"/>
    </source>
</evidence>
<evidence type="ECO:0000256" key="8">
    <source>
        <dbReference type="ARBA" id="ARBA00023015"/>
    </source>
</evidence>
<evidence type="ECO:0000256" key="6">
    <source>
        <dbReference type="ARBA" id="ARBA00022723"/>
    </source>
</evidence>
<dbReference type="InterPro" id="IPR036390">
    <property type="entry name" value="WH_DNA-bd_sf"/>
</dbReference>
<dbReference type="Proteomes" id="UP001501570">
    <property type="component" value="Unassembled WGS sequence"/>
</dbReference>
<comment type="caution">
    <text evidence="11">The sequence shown here is derived from an EMBL/GenBank/DDBJ whole genome shotgun (WGS) entry which is preliminary data.</text>
</comment>
<keyword evidence="7" id="KW-0862">Zinc</keyword>
<dbReference type="CDD" id="cd07153">
    <property type="entry name" value="Fur_like"/>
    <property type="match status" value="1"/>
</dbReference>
<protein>
    <submittedName>
        <fullName evidence="11">Fur family transcriptional regulator</fullName>
    </submittedName>
</protein>
<dbReference type="PANTHER" id="PTHR33202">
    <property type="entry name" value="ZINC UPTAKE REGULATION PROTEIN"/>
    <property type="match status" value="1"/>
</dbReference>
<keyword evidence="8" id="KW-0805">Transcription regulation</keyword>
<proteinExistence type="inferred from homology"/>
<organism evidence="11 12">
    <name type="scientific">Rugosimonospora acidiphila</name>
    <dbReference type="NCBI Taxonomy" id="556531"/>
    <lineage>
        <taxon>Bacteria</taxon>
        <taxon>Bacillati</taxon>
        <taxon>Actinomycetota</taxon>
        <taxon>Actinomycetes</taxon>
        <taxon>Micromonosporales</taxon>
        <taxon>Micromonosporaceae</taxon>
        <taxon>Rugosimonospora</taxon>
    </lineage>
</organism>
<dbReference type="PANTHER" id="PTHR33202:SF2">
    <property type="entry name" value="FERRIC UPTAKE REGULATION PROTEIN"/>
    <property type="match status" value="1"/>
</dbReference>
<evidence type="ECO:0000256" key="7">
    <source>
        <dbReference type="ARBA" id="ARBA00022833"/>
    </source>
</evidence>
<reference evidence="12" key="1">
    <citation type="journal article" date="2019" name="Int. J. Syst. Evol. Microbiol.">
        <title>The Global Catalogue of Microorganisms (GCM) 10K type strain sequencing project: providing services to taxonomists for standard genome sequencing and annotation.</title>
        <authorList>
            <consortium name="The Broad Institute Genomics Platform"/>
            <consortium name="The Broad Institute Genome Sequencing Center for Infectious Disease"/>
            <person name="Wu L."/>
            <person name="Ma J."/>
        </authorList>
    </citation>
    <scope>NUCLEOTIDE SEQUENCE [LARGE SCALE GENOMIC DNA]</scope>
    <source>
        <strain evidence="12">JCM 18304</strain>
    </source>
</reference>
<keyword evidence="9" id="KW-0238">DNA-binding</keyword>
<evidence type="ECO:0000313" key="12">
    <source>
        <dbReference type="Proteomes" id="UP001501570"/>
    </source>
</evidence>
<keyword evidence="5" id="KW-0678">Repressor</keyword>
<keyword evidence="12" id="KW-1185">Reference proteome</keyword>
<accession>A0ABP9RLF1</accession>
<keyword evidence="10" id="KW-0804">Transcription</keyword>
<dbReference type="Gene3D" id="3.30.1490.190">
    <property type="match status" value="1"/>
</dbReference>
<evidence type="ECO:0000313" key="11">
    <source>
        <dbReference type="EMBL" id="GAA5179401.1"/>
    </source>
</evidence>
<evidence type="ECO:0000256" key="4">
    <source>
        <dbReference type="ARBA" id="ARBA00022490"/>
    </source>
</evidence>
<gene>
    <name evidence="11" type="ORF">GCM10023322_09290</name>
</gene>
<dbReference type="InterPro" id="IPR036388">
    <property type="entry name" value="WH-like_DNA-bd_sf"/>
</dbReference>
<dbReference type="RefSeq" id="WP_345626386.1">
    <property type="nucleotide sequence ID" value="NZ_BAABJQ010000002.1"/>
</dbReference>